<sequence length="72" mass="8282">MPRKIEEVKDFLLRARQKGAKSVKIKKNKDNVMFKVRCSSYLYTSVITDKEGREAEVVPAPKIRHPPGLAHF</sequence>
<evidence type="ECO:0000313" key="7">
    <source>
        <dbReference type="Ensembl" id="ENSSSCP00070014607.1"/>
    </source>
</evidence>
<dbReference type="Proteomes" id="UP000314985">
    <property type="component" value="Chromosome 15"/>
</dbReference>
<keyword evidence="3 6" id="KW-0687">Ribonucleoprotein</keyword>
<dbReference type="GO" id="GO:0005840">
    <property type="term" value="C:ribosome"/>
    <property type="evidence" value="ECO:0007669"/>
    <property type="project" value="UniProtKB-KW"/>
</dbReference>
<keyword evidence="2 6" id="KW-0689">Ribosomal protein</keyword>
<protein>
    <recommendedName>
        <fullName evidence="4">Large ribosomal subunit protein eL38</fullName>
    </recommendedName>
    <alternativeName>
        <fullName evidence="5">60S ribosomal protein L38</fullName>
    </alternativeName>
</protein>
<evidence type="ECO:0000256" key="3">
    <source>
        <dbReference type="ARBA" id="ARBA00023274"/>
    </source>
</evidence>
<organism evidence="7 8">
    <name type="scientific">Sus scrofa</name>
    <name type="common">Pig</name>
    <dbReference type="NCBI Taxonomy" id="9823"/>
    <lineage>
        <taxon>Eukaryota</taxon>
        <taxon>Metazoa</taxon>
        <taxon>Chordata</taxon>
        <taxon>Craniata</taxon>
        <taxon>Vertebrata</taxon>
        <taxon>Euteleostomi</taxon>
        <taxon>Mammalia</taxon>
        <taxon>Eutheria</taxon>
        <taxon>Laurasiatheria</taxon>
        <taxon>Artiodactyla</taxon>
        <taxon>Suina</taxon>
        <taxon>Suidae</taxon>
        <taxon>Sus</taxon>
    </lineage>
</organism>
<dbReference type="PANTHER" id="PTHR10965:SF0">
    <property type="entry name" value="LARGE RIBOSOMAL SUBUNIT PROTEIN EL38"/>
    <property type="match status" value="1"/>
</dbReference>
<dbReference type="InterPro" id="IPR038464">
    <property type="entry name" value="Ribosomal_eL38_sf"/>
</dbReference>
<name>A0A4X1THA0_PIG</name>
<evidence type="ECO:0000256" key="6">
    <source>
        <dbReference type="RuleBase" id="RU003445"/>
    </source>
</evidence>
<dbReference type="GO" id="GO:1990904">
    <property type="term" value="C:ribonucleoprotein complex"/>
    <property type="evidence" value="ECO:0007669"/>
    <property type="project" value="UniProtKB-KW"/>
</dbReference>
<evidence type="ECO:0000313" key="8">
    <source>
        <dbReference type="Proteomes" id="UP000314985"/>
    </source>
</evidence>
<proteinExistence type="inferred from homology"/>
<evidence type="ECO:0000256" key="4">
    <source>
        <dbReference type="ARBA" id="ARBA00035235"/>
    </source>
</evidence>
<dbReference type="Pfam" id="PF01781">
    <property type="entry name" value="Ribosomal_L38e"/>
    <property type="match status" value="1"/>
</dbReference>
<reference evidence="7" key="2">
    <citation type="submission" date="2025-08" db="UniProtKB">
        <authorList>
            <consortium name="Ensembl"/>
        </authorList>
    </citation>
    <scope>IDENTIFICATION</scope>
</reference>
<dbReference type="Ensembl" id="ENSSSCT00070017619.1">
    <property type="protein sequence ID" value="ENSSSCP00070014607.1"/>
    <property type="gene ID" value="ENSSSCG00070009082.1"/>
</dbReference>
<reference evidence="7 8" key="1">
    <citation type="submission" date="2017-08" db="EMBL/GenBank/DDBJ databases">
        <title>USMARCv1.0.</title>
        <authorList>
            <person name="Hannum G.I."/>
            <person name="Koren S."/>
            <person name="Schroeder S.G."/>
            <person name="Chin S.C."/>
            <person name="Nonneman D.J."/>
            <person name="Becker S.A."/>
            <person name="Rosen B.D."/>
            <person name="Bickhart D.M."/>
            <person name="Putnam N.H."/>
            <person name="Green R.E."/>
            <person name="Tuggle C.K."/>
            <person name="Liu H."/>
            <person name="Rohrer G.A."/>
            <person name="Warr A."/>
            <person name="Hall R."/>
            <person name="Kim K."/>
            <person name="Hume D.A."/>
            <person name="Talbot R."/>
            <person name="Chow W."/>
            <person name="Howe K."/>
            <person name="Schwartz A.S."/>
            <person name="Watson M."/>
            <person name="Archibald A.L."/>
            <person name="Phillippy A.M."/>
            <person name="Smith T.P.L."/>
        </authorList>
    </citation>
    <scope>NUCLEOTIDE SEQUENCE [LARGE SCALE GENOMIC DNA]</scope>
</reference>
<evidence type="ECO:0000256" key="1">
    <source>
        <dbReference type="ARBA" id="ARBA00007803"/>
    </source>
</evidence>
<dbReference type="AlphaFoldDB" id="A0A4X1THA0"/>
<dbReference type="GO" id="GO:0006412">
    <property type="term" value="P:translation"/>
    <property type="evidence" value="ECO:0007669"/>
    <property type="project" value="InterPro"/>
</dbReference>
<dbReference type="PANTHER" id="PTHR10965">
    <property type="entry name" value="60S RIBOSOMAL PROTEIN L38"/>
    <property type="match status" value="1"/>
</dbReference>
<evidence type="ECO:0000256" key="5">
    <source>
        <dbReference type="ARBA" id="ARBA00035338"/>
    </source>
</evidence>
<accession>A0A4X1THA0</accession>
<evidence type="ECO:0000256" key="2">
    <source>
        <dbReference type="ARBA" id="ARBA00022980"/>
    </source>
</evidence>
<comment type="similarity">
    <text evidence="1 6">Belongs to the eukaryotic ribosomal protein eL38 family.</text>
</comment>
<dbReference type="InterPro" id="IPR002675">
    <property type="entry name" value="Ribosomal_eL38"/>
</dbReference>
<dbReference type="GO" id="GO:0003735">
    <property type="term" value="F:structural constituent of ribosome"/>
    <property type="evidence" value="ECO:0007669"/>
    <property type="project" value="InterPro"/>
</dbReference>
<dbReference type="Gene3D" id="3.30.720.90">
    <property type="match status" value="1"/>
</dbReference>